<keyword evidence="2" id="KW-1185">Reference proteome</keyword>
<reference evidence="1" key="1">
    <citation type="submission" date="2013-03" db="EMBL/GenBank/DDBJ databases">
        <authorList>
            <person name="Harkins D.M."/>
            <person name="Durkin A.S."/>
            <person name="Brinkac L.M."/>
            <person name="Haft D.H."/>
            <person name="Selengut J.D."/>
            <person name="Sanka R."/>
            <person name="DePew J."/>
            <person name="Purushe J."/>
            <person name="Hartskeerl R.A."/>
            <person name="Ahmed A."/>
            <person name="van der Linden H."/>
            <person name="Goris M.G.A."/>
            <person name="Vinetz J.M."/>
            <person name="Sutton G.G."/>
            <person name="Nierman W.C."/>
            <person name="Fouts D.E."/>
        </authorList>
    </citation>
    <scope>NUCLEOTIDE SEQUENCE [LARGE SCALE GENOMIC DNA]</scope>
    <source>
        <strain evidence="1">ICFT</strain>
    </source>
</reference>
<evidence type="ECO:0000313" key="1">
    <source>
        <dbReference type="EMBL" id="EMY76419.1"/>
    </source>
</evidence>
<dbReference type="AlphaFoldDB" id="N1WH24"/>
<dbReference type="STRING" id="1218598.LEP1GSC060_0284"/>
<accession>N1WH24</accession>
<sequence>MTKENRFRSIHQFVDQSRKRVPAQKPERRRSLWIAAPGPDSPKISTVELTLFRVFFRVRFRNCFQFCGTCGKMIFFLSLFS</sequence>
<dbReference type="EMBL" id="AOHC02000050">
    <property type="protein sequence ID" value="EMY76419.1"/>
    <property type="molecule type" value="Genomic_DNA"/>
</dbReference>
<protein>
    <submittedName>
        <fullName evidence="1">Uncharacterized protein</fullName>
    </submittedName>
</protein>
<comment type="caution">
    <text evidence="1">The sequence shown here is derived from an EMBL/GenBank/DDBJ whole genome shotgun (WGS) entry which is preliminary data.</text>
</comment>
<dbReference type="Proteomes" id="UP000012313">
    <property type="component" value="Unassembled WGS sequence"/>
</dbReference>
<gene>
    <name evidence="1" type="ORF">LEP1GSC060_0284</name>
</gene>
<name>N1WH24_9LEPT</name>
<evidence type="ECO:0000313" key="2">
    <source>
        <dbReference type="Proteomes" id="UP000012313"/>
    </source>
</evidence>
<organism evidence="1 2">
    <name type="scientific">Leptospira weilii serovar Ranarum str. ICFT</name>
    <dbReference type="NCBI Taxonomy" id="1218598"/>
    <lineage>
        <taxon>Bacteria</taxon>
        <taxon>Pseudomonadati</taxon>
        <taxon>Spirochaetota</taxon>
        <taxon>Spirochaetia</taxon>
        <taxon>Leptospirales</taxon>
        <taxon>Leptospiraceae</taxon>
        <taxon>Leptospira</taxon>
    </lineage>
</organism>
<proteinExistence type="predicted"/>